<reference evidence="3 4" key="1">
    <citation type="submission" date="2020-02" db="EMBL/GenBank/DDBJ databases">
        <title>Sequencing the genomes of 1000 actinobacteria strains.</title>
        <authorList>
            <person name="Klenk H.-P."/>
        </authorList>
    </citation>
    <scope>NUCLEOTIDE SEQUENCE [LARGE SCALE GENOMIC DNA]</scope>
    <source>
        <strain evidence="3 4">DSM 19609</strain>
    </source>
</reference>
<accession>A0ABX0SGI7</accession>
<dbReference type="CDD" id="cd05829">
    <property type="entry name" value="Sortase_F"/>
    <property type="match status" value="1"/>
</dbReference>
<organism evidence="3 4">
    <name type="scientific">Brooklawnia cerclae</name>
    <dbReference type="NCBI Taxonomy" id="349934"/>
    <lineage>
        <taxon>Bacteria</taxon>
        <taxon>Bacillati</taxon>
        <taxon>Actinomycetota</taxon>
        <taxon>Actinomycetes</taxon>
        <taxon>Propionibacteriales</taxon>
        <taxon>Propionibacteriaceae</taxon>
        <taxon>Brooklawnia</taxon>
    </lineage>
</organism>
<evidence type="ECO:0000256" key="1">
    <source>
        <dbReference type="ARBA" id="ARBA00022801"/>
    </source>
</evidence>
<evidence type="ECO:0000313" key="3">
    <source>
        <dbReference type="EMBL" id="NIH57498.1"/>
    </source>
</evidence>
<dbReference type="Proteomes" id="UP000749311">
    <property type="component" value="Unassembled WGS sequence"/>
</dbReference>
<protein>
    <recommendedName>
        <fullName evidence="5">Class F sortase</fullName>
    </recommendedName>
</protein>
<keyword evidence="1" id="KW-0378">Hydrolase</keyword>
<proteinExistence type="predicted"/>
<comment type="caution">
    <text evidence="3">The sequence shown here is derived from an EMBL/GenBank/DDBJ whole genome shotgun (WGS) entry which is preliminary data.</text>
</comment>
<dbReference type="InterPro" id="IPR042001">
    <property type="entry name" value="Sortase_F"/>
</dbReference>
<sequence>MRKRTFRIATAVVLLTMAFVLAFIALRDQSQDVLQLPLFGSDQTSGTTKDSTRPVVTPASLECSTDPQPVDDPVSITLVRQGMTMPVLSLGQDGSSAAAAPPNNESHTVAWFNEGPKVGSDMGKVVLSSHTFRFGGALGNELNDGLLDVGDVVLITGSDGSNICYRYSSSLHVIEADYDPHSDIVYDYTGAPQFALVVCSDYDSAGNALGRMIYYGDLMSGDAA</sequence>
<dbReference type="Pfam" id="PF04203">
    <property type="entry name" value="Sortase"/>
    <property type="match status" value="1"/>
</dbReference>
<evidence type="ECO:0000256" key="2">
    <source>
        <dbReference type="SAM" id="MobiDB-lite"/>
    </source>
</evidence>
<dbReference type="InterPro" id="IPR023365">
    <property type="entry name" value="Sortase_dom-sf"/>
</dbReference>
<feature type="region of interest" description="Disordered" evidence="2">
    <location>
        <begin position="40"/>
        <end position="67"/>
    </location>
</feature>
<dbReference type="EMBL" id="JAAMOZ010000001">
    <property type="protein sequence ID" value="NIH57498.1"/>
    <property type="molecule type" value="Genomic_DNA"/>
</dbReference>
<keyword evidence="4" id="KW-1185">Reference proteome</keyword>
<dbReference type="Gene3D" id="2.40.260.10">
    <property type="entry name" value="Sortase"/>
    <property type="match status" value="1"/>
</dbReference>
<gene>
    <name evidence="3" type="ORF">FB473_002143</name>
</gene>
<dbReference type="RefSeq" id="WP_167167321.1">
    <property type="nucleotide sequence ID" value="NZ_BAAAOO010000007.1"/>
</dbReference>
<evidence type="ECO:0008006" key="5">
    <source>
        <dbReference type="Google" id="ProtNLM"/>
    </source>
</evidence>
<dbReference type="InterPro" id="IPR005754">
    <property type="entry name" value="Sortase"/>
</dbReference>
<evidence type="ECO:0000313" key="4">
    <source>
        <dbReference type="Proteomes" id="UP000749311"/>
    </source>
</evidence>
<name>A0ABX0SGI7_9ACTN</name>